<dbReference type="EMBL" id="JAENHL010000006">
    <property type="protein sequence ID" value="MBK1866384.1"/>
    <property type="molecule type" value="Genomic_DNA"/>
</dbReference>
<sequence>MPNNTRSSVVKLRRKQAPAQQQAPSPVPPEMLPRIGYQLKDGKGHLDLHHDGDEASAIALFTKGLAMPDRGMVLGYLGMVAGYAINDGKIDEDRVNFIVQFVAAMKPKDPAETMMLTQMAAVQYLTMMFASRLGRASELRSCDFYDRTVNKLARTYAAQMQTLKQYRSDGKQKIVVKHVTVNEGGQAIVGDVTHGGGAGGASEEGEATA</sequence>
<evidence type="ECO:0000313" key="2">
    <source>
        <dbReference type="Proteomes" id="UP000616151"/>
    </source>
</evidence>
<proteinExistence type="predicted"/>
<gene>
    <name evidence="1" type="ORF">JHL16_08485</name>
</gene>
<evidence type="ECO:0000313" key="1">
    <source>
        <dbReference type="EMBL" id="MBK1866384.1"/>
    </source>
</evidence>
<name>A0ACC5R183_9HYPH</name>
<keyword evidence="2" id="KW-1185">Reference proteome</keyword>
<dbReference type="Proteomes" id="UP000616151">
    <property type="component" value="Unassembled WGS sequence"/>
</dbReference>
<accession>A0ACC5R183</accession>
<comment type="caution">
    <text evidence="1">The sequence shown here is derived from an EMBL/GenBank/DDBJ whole genome shotgun (WGS) entry which is preliminary data.</text>
</comment>
<protein>
    <submittedName>
        <fullName evidence="1">Uncharacterized protein</fullName>
    </submittedName>
</protein>
<organism evidence="1 2">
    <name type="scientific">Taklimakanibacter albus</name>
    <dbReference type="NCBI Taxonomy" id="2800327"/>
    <lineage>
        <taxon>Bacteria</taxon>
        <taxon>Pseudomonadati</taxon>
        <taxon>Pseudomonadota</taxon>
        <taxon>Alphaproteobacteria</taxon>
        <taxon>Hyphomicrobiales</taxon>
        <taxon>Aestuariivirgaceae</taxon>
        <taxon>Taklimakanibacter</taxon>
    </lineage>
</organism>
<reference evidence="1" key="1">
    <citation type="submission" date="2021-01" db="EMBL/GenBank/DDBJ databases">
        <authorList>
            <person name="Sun Q."/>
        </authorList>
    </citation>
    <scope>NUCLEOTIDE SEQUENCE</scope>
    <source>
        <strain evidence="1">YIM B02566</strain>
    </source>
</reference>